<keyword evidence="1" id="KW-0812">Transmembrane</keyword>
<feature type="transmembrane region" description="Helical" evidence="1">
    <location>
        <begin position="6"/>
        <end position="26"/>
    </location>
</feature>
<comment type="caution">
    <text evidence="2">The sequence shown here is derived from an EMBL/GenBank/DDBJ whole genome shotgun (WGS) entry which is preliminary data.</text>
</comment>
<evidence type="ECO:0000313" key="3">
    <source>
        <dbReference type="Proteomes" id="UP000075349"/>
    </source>
</evidence>
<keyword evidence="1" id="KW-1133">Transmembrane helix</keyword>
<reference evidence="3" key="1">
    <citation type="submission" date="2015-12" db="EMBL/GenBank/DDBJ databases">
        <authorList>
            <person name="Tarr C.L."/>
            <person name="Gladney L.M."/>
        </authorList>
    </citation>
    <scope>NUCLEOTIDE SEQUENCE [LARGE SCALE GENOMIC DNA]</scope>
    <source>
        <strain evidence="3">2756-81</strain>
    </source>
</reference>
<dbReference type="Proteomes" id="UP000075349">
    <property type="component" value="Unassembled WGS sequence"/>
</dbReference>
<evidence type="ECO:0000256" key="1">
    <source>
        <dbReference type="SAM" id="Phobius"/>
    </source>
</evidence>
<protein>
    <submittedName>
        <fullName evidence="2">Uncharacterized protein</fullName>
    </submittedName>
</protein>
<dbReference type="EMBL" id="LOMK01000002">
    <property type="protein sequence ID" value="KYN24034.1"/>
    <property type="molecule type" value="Genomic_DNA"/>
</dbReference>
<gene>
    <name evidence="2" type="ORF">AUQ44_19820</name>
</gene>
<sequence>MTIDIGYSLFINAPTAFPMTLILFMAMNELLSMSNHLKTIKILMPYQPHPSVLELITKDSIKKIKSFLALNGEFKNFELDTRTLQSPSL</sequence>
<dbReference type="AlphaFoldDB" id="A0A151JE40"/>
<keyword evidence="1" id="KW-0472">Membrane</keyword>
<name>A0A151JE40_9VIBR</name>
<accession>A0A151JE40</accession>
<proteinExistence type="predicted"/>
<evidence type="ECO:0000313" key="2">
    <source>
        <dbReference type="EMBL" id="KYN24034.1"/>
    </source>
</evidence>
<organism evidence="2 3">
    <name type="scientific">Vibrio cidicii</name>
    <dbReference type="NCBI Taxonomy" id="1763883"/>
    <lineage>
        <taxon>Bacteria</taxon>
        <taxon>Pseudomonadati</taxon>
        <taxon>Pseudomonadota</taxon>
        <taxon>Gammaproteobacteria</taxon>
        <taxon>Vibrionales</taxon>
        <taxon>Vibrionaceae</taxon>
        <taxon>Vibrio</taxon>
    </lineage>
</organism>